<evidence type="ECO:0000313" key="4">
    <source>
        <dbReference type="EMBL" id="NWK55957.1"/>
    </source>
</evidence>
<proteinExistence type="predicted"/>
<organism evidence="4 5">
    <name type="scientific">Oceaniferula marina</name>
    <dbReference type="NCBI Taxonomy" id="2748318"/>
    <lineage>
        <taxon>Bacteria</taxon>
        <taxon>Pseudomonadati</taxon>
        <taxon>Verrucomicrobiota</taxon>
        <taxon>Verrucomicrobiia</taxon>
        <taxon>Verrucomicrobiales</taxon>
        <taxon>Verrucomicrobiaceae</taxon>
        <taxon>Oceaniferula</taxon>
    </lineage>
</organism>
<dbReference type="InterPro" id="IPR027417">
    <property type="entry name" value="P-loop_NTPase"/>
</dbReference>
<dbReference type="Pfam" id="PF12458">
    <property type="entry name" value="DUF3686"/>
    <property type="match status" value="1"/>
</dbReference>
<feature type="region of interest" description="Disordered" evidence="2">
    <location>
        <begin position="1685"/>
        <end position="1708"/>
    </location>
</feature>
<dbReference type="SUPFAM" id="SSF52540">
    <property type="entry name" value="P-loop containing nucleoside triphosphate hydrolases"/>
    <property type="match status" value="1"/>
</dbReference>
<dbReference type="GO" id="GO:0016887">
    <property type="term" value="F:ATP hydrolysis activity"/>
    <property type="evidence" value="ECO:0007669"/>
    <property type="project" value="InterPro"/>
</dbReference>
<feature type="domain" description="AAA+ ATPase" evidence="3">
    <location>
        <begin position="1279"/>
        <end position="1432"/>
    </location>
</feature>
<evidence type="ECO:0000256" key="1">
    <source>
        <dbReference type="SAM" id="Coils"/>
    </source>
</evidence>
<dbReference type="GO" id="GO:0005524">
    <property type="term" value="F:ATP binding"/>
    <property type="evidence" value="ECO:0007669"/>
    <property type="project" value="InterPro"/>
</dbReference>
<keyword evidence="1" id="KW-0175">Coiled coil</keyword>
<reference evidence="4 5" key="1">
    <citation type="submission" date="2020-07" db="EMBL/GenBank/DDBJ databases">
        <title>Roseicoccus Jingziensis gen. nov., sp. nov., isolated from coastal seawater.</title>
        <authorList>
            <person name="Feng X."/>
        </authorList>
    </citation>
    <scope>NUCLEOTIDE SEQUENCE [LARGE SCALE GENOMIC DNA]</scope>
    <source>
        <strain evidence="4 5">N1E253</strain>
    </source>
</reference>
<dbReference type="RefSeq" id="WP_178932501.1">
    <property type="nucleotide sequence ID" value="NZ_JACBAZ010000003.1"/>
</dbReference>
<evidence type="ECO:0000313" key="5">
    <source>
        <dbReference type="Proteomes" id="UP000557872"/>
    </source>
</evidence>
<dbReference type="InterPro" id="IPR003959">
    <property type="entry name" value="ATPase_AAA_core"/>
</dbReference>
<dbReference type="SMART" id="SM00382">
    <property type="entry name" value="AAA"/>
    <property type="match status" value="1"/>
</dbReference>
<evidence type="ECO:0000256" key="2">
    <source>
        <dbReference type="SAM" id="MobiDB-lite"/>
    </source>
</evidence>
<sequence>MSDQQQQLESGAYEVIRGRMEKHGLDLRERIEKLNTDRKQIFGAIDPALIATERISTEHNCVPRDMVSIGANRFLFGYNIQFGLKKTTHPSDVFDIYEYDPESHAFSKLDEVAIFGSEFAEDFQYLYKYYKQTTFVKFMLIGPHLYMGMRIGKAIDDIKTFKWLINGDGSLEYLGNRFDHEYLFPPQQEFEWIRAHRDMQRGGEHPHISIDDRIFVETVGGDLTIKVEDNTSDGKGIYEEEVSDLDQTLDDAEIFYASVGPLILLKILPYREEDYRYLVYNEKTQDVHRLDAIGHSCVLLPDEHGLIFANGYLQLSGEIKTFDHGILDMRFEKRIVSANGEDTLFVFYNRASGDYVLLSYNLIERSVENPIICSGYSLFPDGKLLYFRSEGQRSGNGEAKPPEPQKHHVIQAWQTPYLNDEFSARITAENDSFLFKIGNPDIVRCMAECREVLNLLGKEDSYAGLYLDLVKKTGDINDAYFWVSKNEAYKLSDPLREINAAANSAIDEFDKVVRLRQSTGEQTTATQESVRTLIRQVEHSPPDDIQGYVHQLTSLRTLRGDIIGLRDLRYVDLDLVASLEQDVVTATETVSQKTVNFLLTPEALDSYRSAVDEQKASIAKLKKVTEADDTAESLDNAGAELEMLIDVVSNLKIEDATQTTAIIESISSIYSTLNAVRAELKNKRQSLAKSEGTAQFGAQMKLLGQAVVNYLDLCDHPDKCEEYLTKVMVQIEELEGKFAEFDEYADELAAKREEVYDAFETRKTTLLEKRNKRAANLVKSAERVLSGIKHRAEGFKEINEINGYFAGDLMISKVRDIIEQLEELGDTVKAADIQTQLKTLKEDAVRQLKDRKELYVDGKNIIQFGKHKFNVNTQELQLSIVPRDKDMCFHLAGTDFFEPITEPAFLETSAVWEQEVISENKQVYRAEYLAYQFLRDGDLRSASQSLETEHLKLETLSRFAAERYTEAYTKGVHDQDAFKILEALLPIHKTIGLLRFSPAVRAAAMLFWHTWESPEKSILESQLHSISEMRKSGFASNTDSSSYLPQLTEALSESKLNTLNSNLQLQIAKYLFAQLSSGSPFVVSPEANNIIQKFNQTLTAKRAKDAFETSTANLTGQAKYQTILDWIISSRELSQPGEPEPHSTLSILHSQFREAAAHLLMGQPAKRDVHHVEVATEINGLLGSHTVIDEGNYQLHYNAFMDKLDAFESTDVPTFQAYQRTKQELTESKRDDMRLHEFQARVMSAFVRNKLLNDVYLPMIGDNLAKQMGTAGVDTRTDRMGLLLLISPPGYGKTTLMEYVANRLGLTFMKINGPAIGHAVTSLDPNEAPNASAREEVEKLNLALEMGDNVMLYLDDIQHCNPEFLQKFISLCDAQRKIEGVYNGQAKTYDLRGKTVSVVMAGNPYTESGGKFQIPDMLANRADTYNLGDIIGGHAESFKASYIENSLTSNSVLSKLASRSQKDVYAVMQVASSGSQEGVDFEGNYTASEIDEFVKTTQHLYTVRDTILSVNLQYIRSAAQEDAYRTEPAFKLQGSYRNMNRIAEKVLPLMTHEEVRELIIDHYENESQTLTTGAEANLLKFKEMEGILTKEEAKRWEQIKKDFNKNKVLGAAGENDPLGRVVAQMTMFNDGLDAIQEGIAKAGSHYAQPQTLAEDTISQLEKIIAGLRAVPVEVDINLIAEEEDGVEGLEKTSRKPPINVKPEIRQKD</sequence>
<dbReference type="Proteomes" id="UP000557872">
    <property type="component" value="Unassembled WGS sequence"/>
</dbReference>
<gene>
    <name evidence="4" type="ORF">HW115_10060</name>
</gene>
<dbReference type="InterPro" id="IPR057224">
    <property type="entry name" value="DUF7902"/>
</dbReference>
<name>A0A851GLK1_9BACT</name>
<comment type="caution">
    <text evidence="4">The sequence shown here is derived from an EMBL/GenBank/DDBJ whole genome shotgun (WGS) entry which is preliminary data.</text>
</comment>
<dbReference type="InterPro" id="IPR003593">
    <property type="entry name" value="AAA+_ATPase"/>
</dbReference>
<dbReference type="EMBL" id="JACBAZ010000003">
    <property type="protein sequence ID" value="NWK55957.1"/>
    <property type="molecule type" value="Genomic_DNA"/>
</dbReference>
<dbReference type="Gene3D" id="3.40.50.300">
    <property type="entry name" value="P-loop containing nucleotide triphosphate hydrolases"/>
    <property type="match status" value="1"/>
</dbReference>
<accession>A0A851GLK1</accession>
<evidence type="ECO:0000259" key="3">
    <source>
        <dbReference type="SMART" id="SM00382"/>
    </source>
</evidence>
<dbReference type="Pfam" id="PF00004">
    <property type="entry name" value="AAA"/>
    <property type="match status" value="1"/>
</dbReference>
<keyword evidence="5" id="KW-1185">Reference proteome</keyword>
<dbReference type="Pfam" id="PF25472">
    <property type="entry name" value="DUF7902"/>
    <property type="match status" value="1"/>
</dbReference>
<feature type="coiled-coil region" evidence="1">
    <location>
        <begin position="604"/>
        <end position="693"/>
    </location>
</feature>
<protein>
    <submittedName>
        <fullName evidence="4">DNA repair ATPase</fullName>
    </submittedName>
</protein>
<dbReference type="InterPro" id="IPR020958">
    <property type="entry name" value="DUF3686"/>
</dbReference>